<dbReference type="EMBL" id="NRRY01000002">
    <property type="protein sequence ID" value="MBK1617194.1"/>
    <property type="molecule type" value="Genomic_DNA"/>
</dbReference>
<proteinExistence type="predicted"/>
<organism evidence="3 4">
    <name type="scientific">Lamprobacter modestohalophilus</name>
    <dbReference type="NCBI Taxonomy" id="1064514"/>
    <lineage>
        <taxon>Bacteria</taxon>
        <taxon>Pseudomonadati</taxon>
        <taxon>Pseudomonadota</taxon>
        <taxon>Gammaproteobacteria</taxon>
        <taxon>Chromatiales</taxon>
        <taxon>Chromatiaceae</taxon>
        <taxon>Lamprobacter</taxon>
    </lineage>
</organism>
<dbReference type="AlphaFoldDB" id="A0A9X0W5H3"/>
<keyword evidence="4" id="KW-1185">Reference proteome</keyword>
<dbReference type="Proteomes" id="UP001138768">
    <property type="component" value="Unassembled WGS sequence"/>
</dbReference>
<comment type="caution">
    <text evidence="3">The sequence shown here is derived from an EMBL/GenBank/DDBJ whole genome shotgun (WGS) entry which is preliminary data.</text>
</comment>
<keyword evidence="1" id="KW-0812">Transmembrane</keyword>
<evidence type="ECO:0000313" key="4">
    <source>
        <dbReference type="Proteomes" id="UP001138768"/>
    </source>
</evidence>
<accession>A0A9X0W5H3</accession>
<dbReference type="PANTHER" id="PTHR36698:SF3">
    <property type="entry name" value="ABC-TYPE TRANSPORT AUXILIARY LIPOPROTEIN COMPONENT DOMAIN-CONTAINING PROTEIN"/>
    <property type="match status" value="1"/>
</dbReference>
<keyword evidence="1" id="KW-0472">Membrane</keyword>
<feature type="domain" description="Mce/MlaD" evidence="2">
    <location>
        <begin position="46"/>
        <end position="133"/>
    </location>
</feature>
<sequence length="342" mass="37045">MSREANPTIIGGFVLGAVALVVIGILVFSSGAWLRERLYLVTYFPGSVQGLSVGAQVQFQGVPIGQVVEIGLDYIADRDSFRIPVRYEVWPNTIHVLGDLEGVEPGELVQRLVDERGLRAQLESVSFVTGQYLVTLSLNPDLPKRDYPPSPDGTIRVPAIAATRDRVQEMLENLHLDELVDTATQALEAINRLLSADQTGSALNNLDQALAGIASFIDKIDREIAPLSERANATLTEYQQLAETLRTDAAPLLRELSQATQTVTAVASRVEAKVDPLANSAQTALDEAAAAMNSISQLTGEGSSTRYELDQLLATATRAANSIRSLADYLERHPESLLQGKR</sequence>
<reference evidence="3 4" key="1">
    <citation type="journal article" date="2020" name="Microorganisms">
        <title>Osmotic Adaptation and Compatible Solute Biosynthesis of Phototrophic Bacteria as Revealed from Genome Analyses.</title>
        <authorList>
            <person name="Imhoff J.F."/>
            <person name="Rahn T."/>
            <person name="Kunzel S."/>
            <person name="Keller A."/>
            <person name="Neulinger S.C."/>
        </authorList>
    </citation>
    <scope>NUCLEOTIDE SEQUENCE [LARGE SCALE GENOMIC DNA]</scope>
    <source>
        <strain evidence="3 4">DSM 25653</strain>
    </source>
</reference>
<evidence type="ECO:0000313" key="3">
    <source>
        <dbReference type="EMBL" id="MBK1617194.1"/>
    </source>
</evidence>
<evidence type="ECO:0000256" key="1">
    <source>
        <dbReference type="SAM" id="Phobius"/>
    </source>
</evidence>
<protein>
    <recommendedName>
        <fullName evidence="2">Mce/MlaD domain-containing protein</fullName>
    </recommendedName>
</protein>
<dbReference type="InterPro" id="IPR003399">
    <property type="entry name" value="Mce/MlaD"/>
</dbReference>
<feature type="transmembrane region" description="Helical" evidence="1">
    <location>
        <begin position="12"/>
        <end position="34"/>
    </location>
</feature>
<evidence type="ECO:0000259" key="2">
    <source>
        <dbReference type="Pfam" id="PF02470"/>
    </source>
</evidence>
<dbReference type="RefSeq" id="WP_200237496.1">
    <property type="nucleotide sequence ID" value="NZ_NRRY01000002.1"/>
</dbReference>
<name>A0A9X0W5H3_9GAMM</name>
<keyword evidence="1" id="KW-1133">Transmembrane helix</keyword>
<gene>
    <name evidence="3" type="ORF">CKO42_01755</name>
</gene>
<dbReference type="PANTHER" id="PTHR36698">
    <property type="entry name" value="BLL5892 PROTEIN"/>
    <property type="match status" value="1"/>
</dbReference>
<dbReference type="Pfam" id="PF02470">
    <property type="entry name" value="MlaD"/>
    <property type="match status" value="1"/>
</dbReference>